<reference evidence="2 3" key="1">
    <citation type="submission" date="2017-02" db="EMBL/GenBank/DDBJ databases">
        <authorList>
            <person name="Peterson S.W."/>
        </authorList>
    </citation>
    <scope>NUCLEOTIDE SEQUENCE [LARGE SCALE GENOMIC DNA]</scope>
    <source>
        <strain evidence="2 3">ATCC 35992</strain>
    </source>
</reference>
<accession>A0A1T4VIC6</accession>
<keyword evidence="2" id="KW-0378">Hydrolase</keyword>
<gene>
    <name evidence="2" type="ORF">SAMN02745111_01007</name>
</gene>
<feature type="domain" description="Alpha/beta hydrolase fold-5" evidence="1">
    <location>
        <begin position="65"/>
        <end position="134"/>
    </location>
</feature>
<evidence type="ECO:0000313" key="3">
    <source>
        <dbReference type="Proteomes" id="UP000190814"/>
    </source>
</evidence>
<dbReference type="GO" id="GO:0016787">
    <property type="term" value="F:hydrolase activity"/>
    <property type="evidence" value="ECO:0007669"/>
    <property type="project" value="UniProtKB-KW"/>
</dbReference>
<name>A0A1T4VIC6_9FIRM</name>
<sequence>MGKKKRVLIGICIFLVLVVGYATYYLNTYYRSSEEADKFIKSDDQVAVKEIKEGYFFDGPGDDKALIFYPGGKVETKAYARLMNKLAKEEIDTFLLNMPFRLAVLNKNAADKIISKYQYDTYYMGGHSLGGVMVILMC</sequence>
<evidence type="ECO:0000259" key="1">
    <source>
        <dbReference type="Pfam" id="PF12695"/>
    </source>
</evidence>
<protein>
    <submittedName>
        <fullName evidence="2">Alpha/beta hydrolase family protein</fullName>
    </submittedName>
</protein>
<dbReference type="AlphaFoldDB" id="A0A1T4VIC6"/>
<dbReference type="STRING" id="39495.SAMN02745111_01007"/>
<dbReference type="Pfam" id="PF12695">
    <property type="entry name" value="Abhydrolase_5"/>
    <property type="match status" value="1"/>
</dbReference>
<evidence type="ECO:0000313" key="2">
    <source>
        <dbReference type="EMBL" id="SKA64663.1"/>
    </source>
</evidence>
<dbReference type="InterPro" id="IPR029059">
    <property type="entry name" value="AB_hydrolase_5"/>
</dbReference>
<dbReference type="EMBL" id="FUXZ01000005">
    <property type="protein sequence ID" value="SKA64663.1"/>
    <property type="molecule type" value="Genomic_DNA"/>
</dbReference>
<proteinExistence type="predicted"/>
<dbReference type="InterPro" id="IPR029058">
    <property type="entry name" value="AB_hydrolase_fold"/>
</dbReference>
<keyword evidence="3" id="KW-1185">Reference proteome</keyword>
<dbReference type="Proteomes" id="UP000190814">
    <property type="component" value="Unassembled WGS sequence"/>
</dbReference>
<dbReference type="SUPFAM" id="SSF53474">
    <property type="entry name" value="alpha/beta-Hydrolases"/>
    <property type="match status" value="1"/>
</dbReference>
<organism evidence="2 3">
    <name type="scientific">Eubacterium uniforme</name>
    <dbReference type="NCBI Taxonomy" id="39495"/>
    <lineage>
        <taxon>Bacteria</taxon>
        <taxon>Bacillati</taxon>
        <taxon>Bacillota</taxon>
        <taxon>Clostridia</taxon>
        <taxon>Eubacteriales</taxon>
        <taxon>Eubacteriaceae</taxon>
        <taxon>Eubacterium</taxon>
    </lineage>
</organism>